<sequence>MVLQTYSEGNIDVEFLPVIAQIIRRNGNLYHSDNIPYTPSNPCFKKTTYDPFNAGLIAKGSSCCKKFGEAIYAPTTPPPITPTKPNDFCVKYYSKTNLSDNSAALNVEYQIAGQNPKHRINVWIEYFAKEFSELQFEAYSTDTFSYSCLQVFSCI</sequence>
<proteinExistence type="predicted"/>
<dbReference type="WBParaSite" id="PDA_v2.g1197.t1">
    <property type="protein sequence ID" value="PDA_v2.g1197.t1"/>
    <property type="gene ID" value="PDA_v2.g1197"/>
</dbReference>
<dbReference type="AlphaFoldDB" id="A0A914P9P1"/>
<organism evidence="1 2">
    <name type="scientific">Panagrolaimus davidi</name>
    <dbReference type="NCBI Taxonomy" id="227884"/>
    <lineage>
        <taxon>Eukaryota</taxon>
        <taxon>Metazoa</taxon>
        <taxon>Ecdysozoa</taxon>
        <taxon>Nematoda</taxon>
        <taxon>Chromadorea</taxon>
        <taxon>Rhabditida</taxon>
        <taxon>Tylenchina</taxon>
        <taxon>Panagrolaimomorpha</taxon>
        <taxon>Panagrolaimoidea</taxon>
        <taxon>Panagrolaimidae</taxon>
        <taxon>Panagrolaimus</taxon>
    </lineage>
</organism>
<dbReference type="Proteomes" id="UP000887578">
    <property type="component" value="Unplaced"/>
</dbReference>
<protein>
    <submittedName>
        <fullName evidence="2">Uncharacterized protein</fullName>
    </submittedName>
</protein>
<reference evidence="2" key="1">
    <citation type="submission" date="2022-11" db="UniProtKB">
        <authorList>
            <consortium name="WormBaseParasite"/>
        </authorList>
    </citation>
    <scope>IDENTIFICATION</scope>
</reference>
<accession>A0A914P9P1</accession>
<evidence type="ECO:0000313" key="2">
    <source>
        <dbReference type="WBParaSite" id="PDA_v2.g1197.t1"/>
    </source>
</evidence>
<name>A0A914P9P1_9BILA</name>
<keyword evidence="1" id="KW-1185">Reference proteome</keyword>
<evidence type="ECO:0000313" key="1">
    <source>
        <dbReference type="Proteomes" id="UP000887578"/>
    </source>
</evidence>